<dbReference type="PANTHER" id="PTHR30448:SF0">
    <property type="entry name" value="RNASE ADAPTER PROTEIN RAPZ"/>
    <property type="match status" value="1"/>
</dbReference>
<dbReference type="HAMAP" id="MF_00636">
    <property type="entry name" value="RapZ_like"/>
    <property type="match status" value="1"/>
</dbReference>
<feature type="domain" description="RapZ C-terminal" evidence="6">
    <location>
        <begin position="191"/>
        <end position="310"/>
    </location>
</feature>
<evidence type="ECO:0000256" key="4">
    <source>
        <dbReference type="HAMAP-Rule" id="MF_00636"/>
    </source>
</evidence>
<dbReference type="Gene3D" id="3.40.50.300">
    <property type="entry name" value="P-loop containing nucleotide triphosphate hydrolases"/>
    <property type="match status" value="1"/>
</dbReference>
<evidence type="ECO:0000256" key="1">
    <source>
        <dbReference type="ARBA" id="ARBA00022741"/>
    </source>
</evidence>
<dbReference type="Pfam" id="PF22740">
    <property type="entry name" value="PapZ_C"/>
    <property type="match status" value="1"/>
</dbReference>
<protein>
    <submittedName>
        <fullName evidence="7">RNase adapter RapZ</fullName>
    </submittedName>
</protein>
<evidence type="ECO:0000313" key="7">
    <source>
        <dbReference type="EMBL" id="GAA4814311.1"/>
    </source>
</evidence>
<organism evidence="7 8">
    <name type="scientific">Tomitella cavernea</name>
    <dbReference type="NCBI Taxonomy" id="1387982"/>
    <lineage>
        <taxon>Bacteria</taxon>
        <taxon>Bacillati</taxon>
        <taxon>Actinomycetota</taxon>
        <taxon>Actinomycetes</taxon>
        <taxon>Mycobacteriales</taxon>
        <taxon>Tomitella</taxon>
    </lineage>
</organism>
<proteinExistence type="inferred from homology"/>
<dbReference type="InterPro" id="IPR053930">
    <property type="entry name" value="RapZ-like_N"/>
</dbReference>
<dbReference type="PANTHER" id="PTHR30448">
    <property type="entry name" value="RNASE ADAPTER PROTEIN RAPZ"/>
    <property type="match status" value="1"/>
</dbReference>
<feature type="domain" description="RapZ-like N-terminal" evidence="5">
    <location>
        <begin position="29"/>
        <end position="185"/>
    </location>
</feature>
<dbReference type="PIRSF" id="PIRSF005052">
    <property type="entry name" value="P-loopkin"/>
    <property type="match status" value="1"/>
</dbReference>
<dbReference type="InterPro" id="IPR053931">
    <property type="entry name" value="RapZ_C"/>
</dbReference>
<evidence type="ECO:0000259" key="6">
    <source>
        <dbReference type="Pfam" id="PF22740"/>
    </source>
</evidence>
<feature type="binding site" evidence="4">
    <location>
        <begin position="36"/>
        <end position="43"/>
    </location>
    <ligand>
        <name>ATP</name>
        <dbReference type="ChEBI" id="CHEBI:30616"/>
    </ligand>
</feature>
<feature type="binding site" evidence="4">
    <location>
        <begin position="87"/>
        <end position="90"/>
    </location>
    <ligand>
        <name>GTP</name>
        <dbReference type="ChEBI" id="CHEBI:37565"/>
    </ligand>
</feature>
<dbReference type="SUPFAM" id="SSF52540">
    <property type="entry name" value="P-loop containing nucleoside triphosphate hydrolases"/>
    <property type="match status" value="1"/>
</dbReference>
<keyword evidence="2 4" id="KW-0067">ATP-binding</keyword>
<keyword evidence="3 4" id="KW-0342">GTP-binding</keyword>
<gene>
    <name evidence="7" type="primary">rapZ</name>
    <name evidence="7" type="ORF">GCM10023353_19440</name>
</gene>
<dbReference type="Pfam" id="PF03668">
    <property type="entry name" value="RapZ-like_N"/>
    <property type="match status" value="1"/>
</dbReference>
<name>A0ABP9CQE7_9ACTN</name>
<dbReference type="Proteomes" id="UP001500839">
    <property type="component" value="Unassembled WGS sequence"/>
</dbReference>
<accession>A0ABP9CQE7</accession>
<evidence type="ECO:0000256" key="2">
    <source>
        <dbReference type="ARBA" id="ARBA00022840"/>
    </source>
</evidence>
<dbReference type="InterPro" id="IPR027417">
    <property type="entry name" value="P-loop_NTPase"/>
</dbReference>
<keyword evidence="1 4" id="KW-0547">Nucleotide-binding</keyword>
<sequence>MSDATPAAGPAAAGPAAAGPAVGSSATAMDVLLVTGLSGAGRSTAAKLLEDLGWYVADNVPPQLVPTLVDYGLSEGTRIERLAVVVDVRSKTFSGDLDAVGDDVIARGGAPRVLFLDASDHVLVRRFEQVRRGHPLQHSGTLAEAIAAERAMLATLRMSADVVIDTSSSSVQRFREKMETLFGGSEPRTVRVTVQSFGFKYGLPTDADMVADVRFLSNPYWVDGLRGLTGRDAAVSDYVLAEPGAAEFLRTYSRLVQLTIDGYQREGKFYVTTAIGCTGGKHRSVAMSEALGALLAENPALGVGVVHRDLGRE</sequence>
<evidence type="ECO:0000259" key="5">
    <source>
        <dbReference type="Pfam" id="PF03668"/>
    </source>
</evidence>
<reference evidence="8" key="1">
    <citation type="journal article" date="2019" name="Int. J. Syst. Evol. Microbiol.">
        <title>The Global Catalogue of Microorganisms (GCM) 10K type strain sequencing project: providing services to taxonomists for standard genome sequencing and annotation.</title>
        <authorList>
            <consortium name="The Broad Institute Genomics Platform"/>
            <consortium name="The Broad Institute Genome Sequencing Center for Infectious Disease"/>
            <person name="Wu L."/>
            <person name="Ma J."/>
        </authorList>
    </citation>
    <scope>NUCLEOTIDE SEQUENCE [LARGE SCALE GENOMIC DNA]</scope>
    <source>
        <strain evidence="8">JCM 18542</strain>
    </source>
</reference>
<dbReference type="InterPro" id="IPR005337">
    <property type="entry name" value="RapZ-like"/>
</dbReference>
<evidence type="ECO:0000256" key="3">
    <source>
        <dbReference type="ARBA" id="ARBA00023134"/>
    </source>
</evidence>
<dbReference type="NCBIfam" id="NF003828">
    <property type="entry name" value="PRK05416.1"/>
    <property type="match status" value="1"/>
</dbReference>
<keyword evidence="8" id="KW-1185">Reference proteome</keyword>
<evidence type="ECO:0000313" key="8">
    <source>
        <dbReference type="Proteomes" id="UP001500839"/>
    </source>
</evidence>
<dbReference type="EMBL" id="BAABKQ010000001">
    <property type="protein sequence ID" value="GAA4814311.1"/>
    <property type="molecule type" value="Genomic_DNA"/>
</dbReference>
<comment type="caution">
    <text evidence="7">The sequence shown here is derived from an EMBL/GenBank/DDBJ whole genome shotgun (WGS) entry which is preliminary data.</text>
</comment>